<comment type="caution">
    <text evidence="2">The sequence shown here is derived from an EMBL/GenBank/DDBJ whole genome shotgun (WGS) entry which is preliminary data.</text>
</comment>
<dbReference type="InterPro" id="IPR052733">
    <property type="entry name" value="Chloroplast_QOR"/>
</dbReference>
<dbReference type="InterPro" id="IPR036291">
    <property type="entry name" value="NAD(P)-bd_dom_sf"/>
</dbReference>
<dbReference type="AlphaFoldDB" id="A0A918AIP9"/>
<dbReference type="InterPro" id="IPR013154">
    <property type="entry name" value="ADH-like_N"/>
</dbReference>
<dbReference type="SUPFAM" id="SSF50129">
    <property type="entry name" value="GroES-like"/>
    <property type="match status" value="1"/>
</dbReference>
<dbReference type="EMBL" id="BMRG01000001">
    <property type="protein sequence ID" value="GGP37546.1"/>
    <property type="molecule type" value="Genomic_DNA"/>
</dbReference>
<dbReference type="Gene3D" id="3.90.180.10">
    <property type="entry name" value="Medium-chain alcohol dehydrogenases, catalytic domain"/>
    <property type="match status" value="1"/>
</dbReference>
<gene>
    <name evidence="2" type="ORF">GCM10010185_06140</name>
</gene>
<dbReference type="InterPro" id="IPR011032">
    <property type="entry name" value="GroES-like_sf"/>
</dbReference>
<organism evidence="2 3">
    <name type="scientific">Saccharothrix coeruleofusca</name>
    <dbReference type="NCBI Taxonomy" id="33919"/>
    <lineage>
        <taxon>Bacteria</taxon>
        <taxon>Bacillati</taxon>
        <taxon>Actinomycetota</taxon>
        <taxon>Actinomycetes</taxon>
        <taxon>Pseudonocardiales</taxon>
        <taxon>Pseudonocardiaceae</taxon>
        <taxon>Saccharothrix</taxon>
    </lineage>
</organism>
<dbReference type="Gene3D" id="3.40.50.720">
    <property type="entry name" value="NAD(P)-binding Rossmann-like Domain"/>
    <property type="match status" value="1"/>
</dbReference>
<protein>
    <submittedName>
        <fullName evidence="2">Dehydrogenase</fullName>
    </submittedName>
</protein>
<dbReference type="PANTHER" id="PTHR44013:SF1">
    <property type="entry name" value="ZINC-TYPE ALCOHOL DEHYDROGENASE-LIKE PROTEIN C16A3.02C"/>
    <property type="match status" value="1"/>
</dbReference>
<dbReference type="InterPro" id="IPR002364">
    <property type="entry name" value="Quin_OxRdtase/zeta-crystal_CS"/>
</dbReference>
<evidence type="ECO:0000259" key="1">
    <source>
        <dbReference type="SMART" id="SM00829"/>
    </source>
</evidence>
<sequence length="312" mass="32730">MRAALYDRYGPPEVLYEGEVPEPVPGEGEALIRVVATSVNGGELYMRAGKLSPLSGRKFPKRIGIDFTGEVVSPAAGLKAGDLVWGLAGRTAHGSAAEFVAVPPDHVSRLPAGLDPVEAAALPVGTTAITALRDKARLKPGERLLVRGASGGVGCIAVQLGKAMGARVTGLAGAKNLDLVRELGADEVFDYRTTKPSDLGTFDVVLDTAGSELRAYRRLLRPGGRMVGITFDTDHLASSLGYVLGSVVFGSRRVRFFSGNPRTPLFEDLAGYVESGAIRPVVDTVWPLADIAGAHRALEAGGVRGKHVVRVA</sequence>
<dbReference type="PROSITE" id="PS01162">
    <property type="entry name" value="QOR_ZETA_CRYSTAL"/>
    <property type="match status" value="1"/>
</dbReference>
<dbReference type="GO" id="GO:0008270">
    <property type="term" value="F:zinc ion binding"/>
    <property type="evidence" value="ECO:0007669"/>
    <property type="project" value="InterPro"/>
</dbReference>
<accession>A0A918AIP9</accession>
<dbReference type="Proteomes" id="UP000639606">
    <property type="component" value="Unassembled WGS sequence"/>
</dbReference>
<feature type="domain" description="Enoyl reductase (ER)" evidence="1">
    <location>
        <begin position="10"/>
        <end position="309"/>
    </location>
</feature>
<reference evidence="2" key="1">
    <citation type="journal article" date="2014" name="Int. J. Syst. Evol. Microbiol.">
        <title>Complete genome sequence of Corynebacterium casei LMG S-19264T (=DSM 44701T), isolated from a smear-ripened cheese.</title>
        <authorList>
            <consortium name="US DOE Joint Genome Institute (JGI-PGF)"/>
            <person name="Walter F."/>
            <person name="Albersmeier A."/>
            <person name="Kalinowski J."/>
            <person name="Ruckert C."/>
        </authorList>
    </citation>
    <scope>NUCLEOTIDE SEQUENCE</scope>
    <source>
        <strain evidence="2">JCM 3313</strain>
    </source>
</reference>
<reference evidence="2" key="2">
    <citation type="submission" date="2020-09" db="EMBL/GenBank/DDBJ databases">
        <authorList>
            <person name="Sun Q."/>
            <person name="Ohkuma M."/>
        </authorList>
    </citation>
    <scope>NUCLEOTIDE SEQUENCE</scope>
    <source>
        <strain evidence="2">JCM 3313</strain>
    </source>
</reference>
<proteinExistence type="predicted"/>
<dbReference type="GO" id="GO:0016491">
    <property type="term" value="F:oxidoreductase activity"/>
    <property type="evidence" value="ECO:0007669"/>
    <property type="project" value="InterPro"/>
</dbReference>
<dbReference type="SUPFAM" id="SSF51735">
    <property type="entry name" value="NAD(P)-binding Rossmann-fold domains"/>
    <property type="match status" value="1"/>
</dbReference>
<evidence type="ECO:0000313" key="3">
    <source>
        <dbReference type="Proteomes" id="UP000639606"/>
    </source>
</evidence>
<dbReference type="Pfam" id="PF08240">
    <property type="entry name" value="ADH_N"/>
    <property type="match status" value="1"/>
</dbReference>
<dbReference type="InterPro" id="IPR020843">
    <property type="entry name" value="ER"/>
</dbReference>
<name>A0A918AIP9_9PSEU</name>
<evidence type="ECO:0000313" key="2">
    <source>
        <dbReference type="EMBL" id="GGP37546.1"/>
    </source>
</evidence>
<dbReference type="RefSeq" id="WP_189221453.1">
    <property type="nucleotide sequence ID" value="NZ_BMRG01000001.1"/>
</dbReference>
<keyword evidence="3" id="KW-1185">Reference proteome</keyword>
<dbReference type="CDD" id="cd08267">
    <property type="entry name" value="MDR1"/>
    <property type="match status" value="1"/>
</dbReference>
<dbReference type="Pfam" id="PF13602">
    <property type="entry name" value="ADH_zinc_N_2"/>
    <property type="match status" value="1"/>
</dbReference>
<dbReference type="SMART" id="SM00829">
    <property type="entry name" value="PKS_ER"/>
    <property type="match status" value="1"/>
</dbReference>
<dbReference type="PANTHER" id="PTHR44013">
    <property type="entry name" value="ZINC-TYPE ALCOHOL DEHYDROGENASE-LIKE PROTEIN C16A3.02C"/>
    <property type="match status" value="1"/>
</dbReference>